<dbReference type="EnsemblMetazoa" id="G10823.1">
    <property type="protein sequence ID" value="G10823.1:cds"/>
    <property type="gene ID" value="G10823"/>
</dbReference>
<evidence type="ECO:0000256" key="1">
    <source>
        <dbReference type="ARBA" id="ARBA00004173"/>
    </source>
</evidence>
<evidence type="ECO:0000259" key="10">
    <source>
        <dbReference type="Pfam" id="PF01521"/>
    </source>
</evidence>
<dbReference type="AlphaFoldDB" id="A0A8W8HSS9"/>
<reference evidence="11" key="1">
    <citation type="submission" date="2022-08" db="UniProtKB">
        <authorList>
            <consortium name="EnsemblMetazoa"/>
        </authorList>
    </citation>
    <scope>IDENTIFICATION</scope>
    <source>
        <strain evidence="11">05x7-T-G4-1.051#20</strain>
    </source>
</reference>
<dbReference type="Pfam" id="PF01521">
    <property type="entry name" value="Fe-S_biosyn"/>
    <property type="match status" value="1"/>
</dbReference>
<comment type="function">
    <text evidence="6">Involved in the maturation of mitochondrial 4Fe-4S proteins functioning late in the iron-sulfur cluster assembly pathway. May be involved in the binding of an intermediate of Fe/S cluster assembly.</text>
</comment>
<name>A0A8W8HSS9_MAGGI</name>
<keyword evidence="5" id="KW-0496">Mitochondrion</keyword>
<evidence type="ECO:0000256" key="8">
    <source>
        <dbReference type="ARBA" id="ARBA00077082"/>
    </source>
</evidence>
<comment type="similarity">
    <text evidence="2">Belongs to the HesB/IscA family.</text>
</comment>
<organism evidence="11 12">
    <name type="scientific">Magallana gigas</name>
    <name type="common">Pacific oyster</name>
    <name type="synonym">Crassostrea gigas</name>
    <dbReference type="NCBI Taxonomy" id="29159"/>
    <lineage>
        <taxon>Eukaryota</taxon>
        <taxon>Metazoa</taxon>
        <taxon>Spiralia</taxon>
        <taxon>Lophotrochozoa</taxon>
        <taxon>Mollusca</taxon>
        <taxon>Bivalvia</taxon>
        <taxon>Autobranchia</taxon>
        <taxon>Pteriomorphia</taxon>
        <taxon>Ostreida</taxon>
        <taxon>Ostreoidea</taxon>
        <taxon>Ostreidae</taxon>
        <taxon>Magallana</taxon>
    </lineage>
</organism>
<evidence type="ECO:0000256" key="6">
    <source>
        <dbReference type="ARBA" id="ARBA00057540"/>
    </source>
</evidence>
<evidence type="ECO:0000256" key="3">
    <source>
        <dbReference type="ARBA" id="ARBA00022723"/>
    </source>
</evidence>
<sequence>FDADFFSSCRFSLLIILKIILMESLRKIGLLQKTSQAILRQCFNRQITWSERRTVHLSQRKLTNNEKDLIRLSDTCVKRLKEIAQDNSYLRVMVDGGGCSGFQYKFDIESKIHEDDKVFEKDGVKIAIDVDSLEFLKGSTIDYHEELIRSAFRVIDNPKAEQGCSCGASFSIK</sequence>
<dbReference type="Proteomes" id="UP000005408">
    <property type="component" value="Unassembled WGS sequence"/>
</dbReference>
<dbReference type="PANTHER" id="PTHR43011:SF1">
    <property type="entry name" value="IRON-SULFUR CLUSTER ASSEMBLY 2 HOMOLOG, MITOCHONDRIAL"/>
    <property type="match status" value="1"/>
</dbReference>
<proteinExistence type="inferred from homology"/>
<evidence type="ECO:0000313" key="12">
    <source>
        <dbReference type="Proteomes" id="UP000005408"/>
    </source>
</evidence>
<feature type="domain" description="Core" evidence="10">
    <location>
        <begin position="70"/>
        <end position="167"/>
    </location>
</feature>
<dbReference type="GO" id="GO:0120510">
    <property type="term" value="C:mitochondrial [4Fe-4S] assembly complex"/>
    <property type="evidence" value="ECO:0007669"/>
    <property type="project" value="UniProtKB-ARBA"/>
</dbReference>
<keyword evidence="3" id="KW-0479">Metal-binding</keyword>
<keyword evidence="12" id="KW-1185">Reference proteome</keyword>
<dbReference type="NCBIfam" id="TIGR00049">
    <property type="entry name" value="iron-sulfur cluster assembly accessory protein"/>
    <property type="match status" value="1"/>
</dbReference>
<protein>
    <recommendedName>
        <fullName evidence="7">Iron-sulfur cluster assembly 2 homolog, mitochondrial</fullName>
    </recommendedName>
    <alternativeName>
        <fullName evidence="8">HESB-like domain-containing protein 1</fullName>
    </alternativeName>
</protein>
<dbReference type="SUPFAM" id="SSF89360">
    <property type="entry name" value="HesB-like domain"/>
    <property type="match status" value="1"/>
</dbReference>
<dbReference type="InterPro" id="IPR035903">
    <property type="entry name" value="HesB-like_dom_sf"/>
</dbReference>
<evidence type="ECO:0000256" key="7">
    <source>
        <dbReference type="ARBA" id="ARBA00073313"/>
    </source>
</evidence>
<evidence type="ECO:0000256" key="2">
    <source>
        <dbReference type="ARBA" id="ARBA00006718"/>
    </source>
</evidence>
<comment type="subunit">
    <text evidence="9">Heterotetramer; forms a dimer of dimers with IBA57. Interacts with [2Fe-2S]-ISCA2 forming the heterodimer [2Fe- 2S]-ISCA2-IBA57 complex; [2Fe-2S] cluster binding is absolutely required to promote the complex formation.</text>
</comment>
<evidence type="ECO:0000313" key="11">
    <source>
        <dbReference type="EnsemblMetazoa" id="G10823.1:cds"/>
    </source>
</evidence>
<evidence type="ECO:0000256" key="9">
    <source>
        <dbReference type="ARBA" id="ARBA00093471"/>
    </source>
</evidence>
<dbReference type="InterPro" id="IPR016092">
    <property type="entry name" value="ATAP"/>
</dbReference>
<dbReference type="InterPro" id="IPR000361">
    <property type="entry name" value="ATAP_core_dom"/>
</dbReference>
<keyword evidence="4" id="KW-0408">Iron</keyword>
<accession>A0A8W8HSS9</accession>
<dbReference type="Gene3D" id="2.60.300.12">
    <property type="entry name" value="HesB-like domain"/>
    <property type="match status" value="1"/>
</dbReference>
<dbReference type="PANTHER" id="PTHR43011">
    <property type="entry name" value="IRON-SULFUR CLUSTER ASSEMBLY 2 HOMOLOG, MITOCHONDRIAL"/>
    <property type="match status" value="1"/>
</dbReference>
<evidence type="ECO:0000256" key="4">
    <source>
        <dbReference type="ARBA" id="ARBA00023004"/>
    </source>
</evidence>
<evidence type="ECO:0000256" key="5">
    <source>
        <dbReference type="ARBA" id="ARBA00023128"/>
    </source>
</evidence>
<dbReference type="FunFam" id="2.60.300.12:FF:000006">
    <property type="entry name" value="Iron-sulfur cluster assembly 2 mitochondrial"/>
    <property type="match status" value="1"/>
</dbReference>
<dbReference type="GO" id="GO:0016226">
    <property type="term" value="P:iron-sulfur cluster assembly"/>
    <property type="evidence" value="ECO:0007669"/>
    <property type="project" value="InterPro"/>
</dbReference>
<dbReference type="GO" id="GO:0005506">
    <property type="term" value="F:iron ion binding"/>
    <property type="evidence" value="ECO:0007669"/>
    <property type="project" value="TreeGrafter"/>
</dbReference>
<comment type="subcellular location">
    <subcellularLocation>
        <location evidence="1">Mitochondrion</location>
    </subcellularLocation>
</comment>
<dbReference type="GO" id="GO:0051537">
    <property type="term" value="F:2 iron, 2 sulfur cluster binding"/>
    <property type="evidence" value="ECO:0007669"/>
    <property type="project" value="TreeGrafter"/>
</dbReference>
<dbReference type="GO" id="GO:0051539">
    <property type="term" value="F:4 iron, 4 sulfur cluster binding"/>
    <property type="evidence" value="ECO:0007669"/>
    <property type="project" value="TreeGrafter"/>
</dbReference>